<name>A0A1F8APZ1_9BACT</name>
<dbReference type="AlphaFoldDB" id="A0A1F8APZ1"/>
<dbReference type="EMBL" id="MGGW01000021">
    <property type="protein sequence ID" value="OGM53691.1"/>
    <property type="molecule type" value="Genomic_DNA"/>
</dbReference>
<evidence type="ECO:0000259" key="1">
    <source>
        <dbReference type="SMART" id="SM00670"/>
    </source>
</evidence>
<dbReference type="InterPro" id="IPR002850">
    <property type="entry name" value="PIN_toxin-like"/>
</dbReference>
<feature type="domain" description="PIN" evidence="1">
    <location>
        <begin position="1"/>
        <end position="112"/>
    </location>
</feature>
<organism evidence="2 3">
    <name type="scientific">Candidatus Woesebacteria bacterium RIFCSPHIGHO2_12_FULL_41_24</name>
    <dbReference type="NCBI Taxonomy" id="1802510"/>
    <lineage>
        <taxon>Bacteria</taxon>
        <taxon>Candidatus Woeseibacteriota</taxon>
    </lineage>
</organism>
<dbReference type="NCBIfam" id="TIGR00305">
    <property type="entry name" value="putative toxin-antitoxin system toxin component, PIN family"/>
    <property type="match status" value="1"/>
</dbReference>
<dbReference type="InterPro" id="IPR002716">
    <property type="entry name" value="PIN_dom"/>
</dbReference>
<dbReference type="InterPro" id="IPR029060">
    <property type="entry name" value="PIN-like_dom_sf"/>
</dbReference>
<dbReference type="SMART" id="SM00670">
    <property type="entry name" value="PINc"/>
    <property type="match status" value="1"/>
</dbReference>
<dbReference type="Gene3D" id="3.40.50.1010">
    <property type="entry name" value="5'-nuclease"/>
    <property type="match status" value="1"/>
</dbReference>
<dbReference type="SUPFAM" id="SSF88723">
    <property type="entry name" value="PIN domain-like"/>
    <property type="match status" value="1"/>
</dbReference>
<gene>
    <name evidence="2" type="ORF">A3E44_02305</name>
</gene>
<dbReference type="Proteomes" id="UP000178603">
    <property type="component" value="Unassembled WGS sequence"/>
</dbReference>
<evidence type="ECO:0000313" key="2">
    <source>
        <dbReference type="EMBL" id="OGM53691.1"/>
    </source>
</evidence>
<dbReference type="Pfam" id="PF13470">
    <property type="entry name" value="PIN_3"/>
    <property type="match status" value="1"/>
</dbReference>
<proteinExistence type="predicted"/>
<evidence type="ECO:0000313" key="3">
    <source>
        <dbReference type="Proteomes" id="UP000178603"/>
    </source>
</evidence>
<dbReference type="PANTHER" id="PTHR34610:SF3">
    <property type="entry name" value="SSL7007 PROTEIN"/>
    <property type="match status" value="1"/>
</dbReference>
<accession>A0A1F8APZ1</accession>
<comment type="caution">
    <text evidence="2">The sequence shown here is derived from an EMBL/GenBank/DDBJ whole genome shotgun (WGS) entry which is preliminary data.</text>
</comment>
<sequence>MKVVCDTNIYISFLKFGGKAEILLEHAFKGEFDLVISPEIIKETADVLKKKFGWDNEKVSRSIMVMTNASQVVKPTKKIEKIKTDKSDNKILECAVEGKADYIVTGDKKHLLPLKKFKGIPIYSPQEFLKKVLYN</sequence>
<reference evidence="2 3" key="1">
    <citation type="journal article" date="2016" name="Nat. Commun.">
        <title>Thousands of microbial genomes shed light on interconnected biogeochemical processes in an aquifer system.</title>
        <authorList>
            <person name="Anantharaman K."/>
            <person name="Brown C.T."/>
            <person name="Hug L.A."/>
            <person name="Sharon I."/>
            <person name="Castelle C.J."/>
            <person name="Probst A.J."/>
            <person name="Thomas B.C."/>
            <person name="Singh A."/>
            <person name="Wilkins M.J."/>
            <person name="Karaoz U."/>
            <person name="Brodie E.L."/>
            <person name="Williams K.H."/>
            <person name="Hubbard S.S."/>
            <person name="Banfield J.F."/>
        </authorList>
    </citation>
    <scope>NUCLEOTIDE SEQUENCE [LARGE SCALE GENOMIC DNA]</scope>
</reference>
<dbReference type="PANTHER" id="PTHR34610">
    <property type="entry name" value="SSL7007 PROTEIN"/>
    <property type="match status" value="1"/>
</dbReference>
<protein>
    <submittedName>
        <fullName evidence="2">Putative toxin-antitoxin system toxin component, PIN family</fullName>
    </submittedName>
</protein>